<gene>
    <name evidence="1" type="ORF">HLV39_02980</name>
</gene>
<proteinExistence type="predicted"/>
<comment type="caution">
    <text evidence="1">The sequence shown here is derived from an EMBL/GenBank/DDBJ whole genome shotgun (WGS) entry which is preliminary data.</text>
</comment>
<dbReference type="AlphaFoldDB" id="A0A851HN63"/>
<reference evidence="1 2" key="1">
    <citation type="submission" date="2020-03" db="EMBL/GenBank/DDBJ databases">
        <title>Metagenomic, metatranscriptomic, and metabolomic analyses revealed the key microbes and metabolic features during the fermentation of ganjang, Korean traditional soy sauce.</title>
        <authorList>
            <person name="Chun B.H."/>
            <person name="Jeon C.O."/>
        </authorList>
    </citation>
    <scope>NUCLEOTIDE SEQUENCE [LARGE SCALE GENOMIC DNA]</scope>
    <source>
        <strain evidence="1 2">KG14</strain>
    </source>
</reference>
<evidence type="ECO:0000313" key="1">
    <source>
        <dbReference type="EMBL" id="NWN90463.1"/>
    </source>
</evidence>
<dbReference type="EMBL" id="JABEVQ010000002">
    <property type="protein sequence ID" value="NWN90463.1"/>
    <property type="molecule type" value="Genomic_DNA"/>
</dbReference>
<keyword evidence="2" id="KW-1185">Reference proteome</keyword>
<organism evidence="1 2">
    <name type="scientific">Marinobacter adhaerens</name>
    <dbReference type="NCBI Taxonomy" id="1033846"/>
    <lineage>
        <taxon>Bacteria</taxon>
        <taxon>Pseudomonadati</taxon>
        <taxon>Pseudomonadota</taxon>
        <taxon>Gammaproteobacteria</taxon>
        <taxon>Pseudomonadales</taxon>
        <taxon>Marinobacteraceae</taxon>
        <taxon>Marinobacter</taxon>
    </lineage>
</organism>
<name>A0A851HN63_9GAMM</name>
<sequence length="191" mass="21020">MFDIKKHVLATTFTVFALGGAHALAQDAPLAADGKLSKQELAAILLTAEQQLTLLAETATKKYLPVIQEEGINMPKAWMLMEDGETVKGISLQGQAEGAPPEIRIVMYRSAIKSLARRGLINAAAILYAGTVAENDDTKALVIEHEHRLGVSANKVVGYRKEKDRIVWGEPFTEKKPFEWFYEAKVTKNPS</sequence>
<protein>
    <submittedName>
        <fullName evidence="1">Uncharacterized protein</fullName>
    </submittedName>
</protein>
<evidence type="ECO:0000313" key="2">
    <source>
        <dbReference type="Proteomes" id="UP000536442"/>
    </source>
</evidence>
<accession>A0A851HN63</accession>
<dbReference type="Proteomes" id="UP000536442">
    <property type="component" value="Unassembled WGS sequence"/>
</dbReference>